<reference evidence="4 5" key="2">
    <citation type="journal article" date="2016" name="Genome Announc.">
        <title>Draft Genome Sequence of Erythromycin- and Oxytetracycline-Sensitive Nocardia seriolae Strain U-1 (NBRC 110359).</title>
        <authorList>
            <person name="Imajoh M."/>
            <person name="Sukeda M."/>
            <person name="Shimizu M."/>
            <person name="Yamane J."/>
            <person name="Ohnishi K."/>
            <person name="Oshima S."/>
        </authorList>
    </citation>
    <scope>NUCLEOTIDE SEQUENCE [LARGE SCALE GENOMIC DNA]</scope>
    <source>
        <strain evidence="4 5">U-1</strain>
    </source>
</reference>
<dbReference type="EMBL" id="BBYQ01000124">
    <property type="protein sequence ID" value="GAP31712.1"/>
    <property type="molecule type" value="Genomic_DNA"/>
</dbReference>
<evidence type="ECO:0000313" key="4">
    <source>
        <dbReference type="EMBL" id="GAP31712.1"/>
    </source>
</evidence>
<evidence type="ECO:0000256" key="1">
    <source>
        <dbReference type="SAM" id="Phobius"/>
    </source>
</evidence>
<dbReference type="KEGG" id="nsr:NS506_02216"/>
<keyword evidence="1" id="KW-0472">Membrane</keyword>
<dbReference type="EMBL" id="CP017839">
    <property type="protein sequence ID" value="APA96282.1"/>
    <property type="molecule type" value="Genomic_DNA"/>
</dbReference>
<dbReference type="Proteomes" id="UP000037179">
    <property type="component" value="Unassembled WGS sequence"/>
</dbReference>
<gene>
    <name evidence="3" type="ORF">NS506_02216</name>
    <name evidence="4" type="ORF">NSK11_contig00124-0014</name>
</gene>
<feature type="transmembrane region" description="Helical" evidence="1">
    <location>
        <begin position="48"/>
        <end position="68"/>
    </location>
</feature>
<dbReference type="RefSeq" id="WP_033090264.1">
    <property type="nucleotide sequence ID" value="NZ_AP017900.1"/>
</dbReference>
<name>A0ABC9Z1Y9_9NOCA</name>
<feature type="domain" description="CAAX prenyl protease 2/Lysostaphin resistance protein A-like" evidence="2">
    <location>
        <begin position="162"/>
        <end position="243"/>
    </location>
</feature>
<reference evidence="5" key="1">
    <citation type="submission" date="2015-07" db="EMBL/GenBank/DDBJ databases">
        <title>Nocardia seriolae U-1 whole genome shotgun sequence.</title>
        <authorList>
            <person name="Imajoh M."/>
            <person name="Fukumoto Y."/>
            <person name="Sukeda M."/>
            <person name="Yamane J."/>
            <person name="Yamasaki K."/>
            <person name="Shimizu M."/>
            <person name="Ohnishi K."/>
            <person name="Oshima S."/>
        </authorList>
    </citation>
    <scope>NUCLEOTIDE SEQUENCE [LARGE SCALE GENOMIC DNA]</scope>
    <source>
        <strain evidence="5">U-1</strain>
    </source>
</reference>
<keyword evidence="1" id="KW-1133">Transmembrane helix</keyword>
<feature type="transmembrane region" description="Helical" evidence="1">
    <location>
        <begin position="80"/>
        <end position="99"/>
    </location>
</feature>
<proteinExistence type="predicted"/>
<accession>A0ABC9Z1Y9</accession>
<dbReference type="InterPro" id="IPR003675">
    <property type="entry name" value="Rce1/LyrA-like_dom"/>
</dbReference>
<dbReference type="GO" id="GO:0080120">
    <property type="term" value="P:CAAX-box protein maturation"/>
    <property type="evidence" value="ECO:0007669"/>
    <property type="project" value="UniProtKB-ARBA"/>
</dbReference>
<evidence type="ECO:0000313" key="3">
    <source>
        <dbReference type="EMBL" id="APA96282.1"/>
    </source>
</evidence>
<feature type="transmembrane region" description="Helical" evidence="1">
    <location>
        <begin position="253"/>
        <end position="272"/>
    </location>
</feature>
<keyword evidence="5" id="KW-1185">Reference proteome</keyword>
<evidence type="ECO:0000259" key="2">
    <source>
        <dbReference type="Pfam" id="PF02517"/>
    </source>
</evidence>
<protein>
    <recommendedName>
        <fullName evidence="2">CAAX prenyl protease 2/Lysostaphin resistance protein A-like domain-containing protein</fullName>
    </recommendedName>
</protein>
<evidence type="ECO:0000313" key="6">
    <source>
        <dbReference type="Proteomes" id="UP000180166"/>
    </source>
</evidence>
<dbReference type="GO" id="GO:0004175">
    <property type="term" value="F:endopeptidase activity"/>
    <property type="evidence" value="ECO:0007669"/>
    <property type="project" value="UniProtKB-ARBA"/>
</dbReference>
<keyword evidence="1" id="KW-0812">Transmembrane</keyword>
<dbReference type="Proteomes" id="UP000180166">
    <property type="component" value="Chromosome"/>
</dbReference>
<feature type="transmembrane region" description="Helical" evidence="1">
    <location>
        <begin position="202"/>
        <end position="224"/>
    </location>
</feature>
<sequence length="278" mass="31422">MDQFVATCRDPGRRSQQIIISQRTEWVRTSMLSRTTNWHIRAWSLQTAAYILTFGMPTVVAIIVLLTRQPPDWPKSAADLYLWTGRASFVATAVVLWSAHRWLGLSGAELGLHTERPPATGYLQSVGVAYLAMWLGLQAMMLFPEWTTGSSDPTVARAVERSVRAGVVEELILLALPMAIMTRLRLPWWIQLTVLTTLRLPFHLYYGPAAVALAVVWCSIAWFAYSRIRHIWPFILAHILYDFNVSVMPLGIWRLAISFVMTTLGIVALISLTKRTLE</sequence>
<organism evidence="4 5">
    <name type="scientific">Nocardia seriolae</name>
    <dbReference type="NCBI Taxonomy" id="37332"/>
    <lineage>
        <taxon>Bacteria</taxon>
        <taxon>Bacillati</taxon>
        <taxon>Actinomycetota</taxon>
        <taxon>Actinomycetes</taxon>
        <taxon>Mycobacteriales</taxon>
        <taxon>Nocardiaceae</taxon>
        <taxon>Nocardia</taxon>
    </lineage>
</organism>
<reference evidence="3 6" key="3">
    <citation type="submission" date="2016-10" db="EMBL/GenBank/DDBJ databases">
        <title>Genome sequence of Nocardia seriolae strain EM150506, isolated from Anguila japonica.</title>
        <authorList>
            <person name="Han H.-J."/>
        </authorList>
    </citation>
    <scope>NUCLEOTIDE SEQUENCE [LARGE SCALE GENOMIC DNA]</scope>
    <source>
        <strain evidence="3 6">EM150506</strain>
    </source>
</reference>
<dbReference type="AlphaFoldDB" id="A0ABC9Z1Y9"/>
<evidence type="ECO:0000313" key="5">
    <source>
        <dbReference type="Proteomes" id="UP000037179"/>
    </source>
</evidence>
<feature type="transmembrane region" description="Helical" evidence="1">
    <location>
        <begin position="171"/>
        <end position="190"/>
    </location>
</feature>
<feature type="transmembrane region" description="Helical" evidence="1">
    <location>
        <begin position="119"/>
        <end position="137"/>
    </location>
</feature>
<dbReference type="Pfam" id="PF02517">
    <property type="entry name" value="Rce1-like"/>
    <property type="match status" value="1"/>
</dbReference>